<dbReference type="EMBL" id="JAVUPU010000007">
    <property type="protein sequence ID" value="MDT9600229.1"/>
    <property type="molecule type" value="Genomic_DNA"/>
</dbReference>
<organism evidence="2 3">
    <name type="scientific">Sphingosinicella rhizophila</name>
    <dbReference type="NCBI Taxonomy" id="3050082"/>
    <lineage>
        <taxon>Bacteria</taxon>
        <taxon>Pseudomonadati</taxon>
        <taxon>Pseudomonadota</taxon>
        <taxon>Alphaproteobacteria</taxon>
        <taxon>Sphingomonadales</taxon>
        <taxon>Sphingosinicellaceae</taxon>
        <taxon>Sphingosinicella</taxon>
    </lineage>
</organism>
<gene>
    <name evidence="2" type="ORF">RQX22_14805</name>
</gene>
<reference evidence="2 3" key="1">
    <citation type="submission" date="2023-05" db="EMBL/GenBank/DDBJ databases">
        <authorList>
            <person name="Guo Y."/>
        </authorList>
    </citation>
    <scope>NUCLEOTIDE SEQUENCE [LARGE SCALE GENOMIC DNA]</scope>
    <source>
        <strain evidence="2 3">GR2756</strain>
    </source>
</reference>
<name>A0ABU3QAR9_9SPHN</name>
<dbReference type="GO" id="GO:0032259">
    <property type="term" value="P:methylation"/>
    <property type="evidence" value="ECO:0007669"/>
    <property type="project" value="UniProtKB-KW"/>
</dbReference>
<dbReference type="InterPro" id="IPR013216">
    <property type="entry name" value="Methyltransf_11"/>
</dbReference>
<evidence type="ECO:0000313" key="2">
    <source>
        <dbReference type="EMBL" id="MDT9600229.1"/>
    </source>
</evidence>
<dbReference type="GO" id="GO:0008168">
    <property type="term" value="F:methyltransferase activity"/>
    <property type="evidence" value="ECO:0007669"/>
    <property type="project" value="UniProtKB-KW"/>
</dbReference>
<keyword evidence="2" id="KW-0808">Transferase</keyword>
<sequence length="266" mass="28512">MTSLIIEDAKQYGSSEKLAARARLAAKYTISDQPWFAWVASRLPMRDGDRILDVGCGPAWFWEGAVDALPEGIRLTLTDLSTGMVDEAMERCASLPFAALAGQVADAASLPFEDGSFDGVIAMHMLYHVRDPAAAIAEMHRVLKPGGFLGVTTNGADNMRRLHELTAAFGGTPCDPAAAAFGFAEARTGLQDQFGNIESHVHPARLRLTNQDDIFLALTSYPPGNQADDQQLLAFKEAIRSAFAAEGGALEVQKESGLFLAKKAVS</sequence>
<comment type="caution">
    <text evidence="2">The sequence shown here is derived from an EMBL/GenBank/DDBJ whole genome shotgun (WGS) entry which is preliminary data.</text>
</comment>
<keyword evidence="3" id="KW-1185">Reference proteome</keyword>
<dbReference type="RefSeq" id="WP_315727326.1">
    <property type="nucleotide sequence ID" value="NZ_JAVUPU010000007.1"/>
</dbReference>
<accession>A0ABU3QAR9</accession>
<protein>
    <submittedName>
        <fullName evidence="2">Class I SAM-dependent methyltransferase</fullName>
    </submittedName>
</protein>
<feature type="domain" description="Methyltransferase type 11" evidence="1">
    <location>
        <begin position="52"/>
        <end position="149"/>
    </location>
</feature>
<dbReference type="Pfam" id="PF08241">
    <property type="entry name" value="Methyltransf_11"/>
    <property type="match status" value="1"/>
</dbReference>
<dbReference type="SUPFAM" id="SSF53335">
    <property type="entry name" value="S-adenosyl-L-methionine-dependent methyltransferases"/>
    <property type="match status" value="1"/>
</dbReference>
<evidence type="ECO:0000313" key="3">
    <source>
        <dbReference type="Proteomes" id="UP001259572"/>
    </source>
</evidence>
<dbReference type="Proteomes" id="UP001259572">
    <property type="component" value="Unassembled WGS sequence"/>
</dbReference>
<dbReference type="InterPro" id="IPR029063">
    <property type="entry name" value="SAM-dependent_MTases_sf"/>
</dbReference>
<dbReference type="CDD" id="cd02440">
    <property type="entry name" value="AdoMet_MTases"/>
    <property type="match status" value="1"/>
</dbReference>
<proteinExistence type="predicted"/>
<evidence type="ECO:0000259" key="1">
    <source>
        <dbReference type="Pfam" id="PF08241"/>
    </source>
</evidence>
<keyword evidence="2" id="KW-0489">Methyltransferase</keyword>
<dbReference type="Gene3D" id="3.40.50.150">
    <property type="entry name" value="Vaccinia Virus protein VP39"/>
    <property type="match status" value="1"/>
</dbReference>
<dbReference type="PANTHER" id="PTHR43591">
    <property type="entry name" value="METHYLTRANSFERASE"/>
    <property type="match status" value="1"/>
</dbReference>